<dbReference type="RefSeq" id="WP_205087861.1">
    <property type="nucleotide sequence ID" value="NZ_JACJLA010000009.1"/>
</dbReference>
<dbReference type="Proteomes" id="UP000707138">
    <property type="component" value="Unassembled WGS sequence"/>
</dbReference>
<evidence type="ECO:0000313" key="2">
    <source>
        <dbReference type="Proteomes" id="UP000707138"/>
    </source>
</evidence>
<proteinExistence type="predicted"/>
<sequence length="337" mass="38737">MMTGSEKNKRVMEKKIRAVGWYFIVDVYGDHLISCIDRMQEVIDRYRTDNRLCSEEKLGPGIDFILHLNVWLRLIEDASCLGTELNTSSVKLTKSKRQQKEEKFHLLLGVTKRLVKRLVEDVEDTAHIYNGDLRTDINLLLMEVIVLIDVLTHEPDERKHHLLPINYEEPISDEWSIQVLTYEGMPGALVVRGIMGLIMKMQDRVLAILHKIQNKQPPIEIDEEPLVAYEKAAKRFNAFASTKRAEPVKLIDLAKEISYAVVAGKKLGVHTLRWMKELDGIISNADEVDTEELSDMSYSLYLLSCWTVYIPRLMGEYMEVDIDSPLHTEGNNKIVLS</sequence>
<keyword evidence="2" id="KW-1185">Reference proteome</keyword>
<organism evidence="1 2">
    <name type="scientific">Veillonella magna</name>
    <dbReference type="NCBI Taxonomy" id="464322"/>
    <lineage>
        <taxon>Bacteria</taxon>
        <taxon>Bacillati</taxon>
        <taxon>Bacillota</taxon>
        <taxon>Negativicutes</taxon>
        <taxon>Veillonellales</taxon>
        <taxon>Veillonellaceae</taxon>
        <taxon>Veillonella</taxon>
    </lineage>
</organism>
<accession>A0ABS2GHM3</accession>
<evidence type="ECO:0000313" key="1">
    <source>
        <dbReference type="EMBL" id="MBM6912820.1"/>
    </source>
</evidence>
<name>A0ABS2GHM3_9FIRM</name>
<comment type="caution">
    <text evidence="1">The sequence shown here is derived from an EMBL/GenBank/DDBJ whole genome shotgun (WGS) entry which is preliminary data.</text>
</comment>
<gene>
    <name evidence="1" type="ORF">H6A01_05730</name>
</gene>
<protein>
    <submittedName>
        <fullName evidence="1">Uncharacterized protein</fullName>
    </submittedName>
</protein>
<dbReference type="EMBL" id="JACJLA010000009">
    <property type="protein sequence ID" value="MBM6912820.1"/>
    <property type="molecule type" value="Genomic_DNA"/>
</dbReference>
<reference evidence="1 2" key="1">
    <citation type="journal article" date="2021" name="Sci. Rep.">
        <title>The distribution of antibiotic resistance genes in chicken gut microbiota commensals.</title>
        <authorList>
            <person name="Juricova H."/>
            <person name="Matiasovicova J."/>
            <person name="Kubasova T."/>
            <person name="Cejkova D."/>
            <person name="Rychlik I."/>
        </authorList>
    </citation>
    <scope>NUCLEOTIDE SEQUENCE [LARGE SCALE GENOMIC DNA]</scope>
    <source>
        <strain evidence="1 2">An537</strain>
    </source>
</reference>